<gene>
    <name evidence="3" type="ORF">BJ994_001513</name>
</gene>
<organism evidence="3 4">
    <name type="scientific">Arthrobacter pigmenti</name>
    <dbReference type="NCBI Taxonomy" id="271432"/>
    <lineage>
        <taxon>Bacteria</taxon>
        <taxon>Bacillati</taxon>
        <taxon>Actinomycetota</taxon>
        <taxon>Actinomycetes</taxon>
        <taxon>Micrococcales</taxon>
        <taxon>Micrococcaceae</taxon>
        <taxon>Arthrobacter</taxon>
    </lineage>
</organism>
<dbReference type="EMBL" id="JAATJL010000001">
    <property type="protein sequence ID" value="NJC22437.1"/>
    <property type="molecule type" value="Genomic_DNA"/>
</dbReference>
<dbReference type="PRINTS" id="PR00412">
    <property type="entry name" value="EPOXHYDRLASE"/>
</dbReference>
<dbReference type="InterPro" id="IPR000073">
    <property type="entry name" value="AB_hydrolase_1"/>
</dbReference>
<dbReference type="Proteomes" id="UP000547458">
    <property type="component" value="Unassembled WGS sequence"/>
</dbReference>
<evidence type="ECO:0000256" key="1">
    <source>
        <dbReference type="ARBA" id="ARBA00022801"/>
    </source>
</evidence>
<proteinExistence type="predicted"/>
<dbReference type="Gene3D" id="3.40.50.1820">
    <property type="entry name" value="alpha/beta hydrolase"/>
    <property type="match status" value="1"/>
</dbReference>
<accession>A0A846RQJ5</accession>
<dbReference type="InterPro" id="IPR000639">
    <property type="entry name" value="Epox_hydrolase-like"/>
</dbReference>
<keyword evidence="4" id="KW-1185">Reference proteome</keyword>
<dbReference type="Pfam" id="PF00561">
    <property type="entry name" value="Abhydrolase_1"/>
    <property type="match status" value="1"/>
</dbReference>
<dbReference type="AlphaFoldDB" id="A0A846RQJ5"/>
<comment type="caution">
    <text evidence="3">The sequence shown here is derived from an EMBL/GenBank/DDBJ whole genome shotgun (WGS) entry which is preliminary data.</text>
</comment>
<feature type="domain" description="AB hydrolase-1" evidence="2">
    <location>
        <begin position="35"/>
        <end position="276"/>
    </location>
</feature>
<reference evidence="3 4" key="1">
    <citation type="submission" date="2020-03" db="EMBL/GenBank/DDBJ databases">
        <title>Sequencing the genomes of 1000 actinobacteria strains.</title>
        <authorList>
            <person name="Klenk H.-P."/>
        </authorList>
    </citation>
    <scope>NUCLEOTIDE SEQUENCE [LARGE SCALE GENOMIC DNA]</scope>
    <source>
        <strain evidence="3 4">DSM 16403</strain>
    </source>
</reference>
<dbReference type="PANTHER" id="PTHR43798:SF31">
    <property type="entry name" value="AB HYDROLASE SUPERFAMILY PROTEIN YCLE"/>
    <property type="match status" value="1"/>
</dbReference>
<dbReference type="SUPFAM" id="SSF53474">
    <property type="entry name" value="alpha/beta-Hydrolases"/>
    <property type="match status" value="1"/>
</dbReference>
<evidence type="ECO:0000259" key="2">
    <source>
        <dbReference type="Pfam" id="PF00561"/>
    </source>
</evidence>
<dbReference type="PRINTS" id="PR00111">
    <property type="entry name" value="ABHYDROLASE"/>
</dbReference>
<keyword evidence="1" id="KW-0378">Hydrolase</keyword>
<dbReference type="GO" id="GO:0016787">
    <property type="term" value="F:hydrolase activity"/>
    <property type="evidence" value="ECO:0007669"/>
    <property type="project" value="UniProtKB-KW"/>
</dbReference>
<dbReference type="RefSeq" id="WP_342450317.1">
    <property type="nucleotide sequence ID" value="NZ_JAATJL010000001.1"/>
</dbReference>
<evidence type="ECO:0000313" key="3">
    <source>
        <dbReference type="EMBL" id="NJC22437.1"/>
    </source>
</evidence>
<dbReference type="PANTHER" id="PTHR43798">
    <property type="entry name" value="MONOACYLGLYCEROL LIPASE"/>
    <property type="match status" value="1"/>
</dbReference>
<evidence type="ECO:0000313" key="4">
    <source>
        <dbReference type="Proteomes" id="UP000547458"/>
    </source>
</evidence>
<dbReference type="InterPro" id="IPR029058">
    <property type="entry name" value="AB_hydrolase_fold"/>
</dbReference>
<dbReference type="InterPro" id="IPR050266">
    <property type="entry name" value="AB_hydrolase_sf"/>
</dbReference>
<dbReference type="GO" id="GO:0016020">
    <property type="term" value="C:membrane"/>
    <property type="evidence" value="ECO:0007669"/>
    <property type="project" value="TreeGrafter"/>
</dbReference>
<sequence length="293" mass="32025">MIELHRTATVRTLRYRGTIQRYWDFEADRRAPVRPPLFMVHGFRGDHHGLLRIVEALPGHRVITPDLPGFGQSEPLPGNHDVEAYAEFVLSSVSALGLGPETVLVGHSFGSIIAGHAAADAPGRFSALVLINPISAPALEGSSRIATRLAELYYRLGAVLPENAGQLLLRNRVIVRAMSELMAKTRNRDLRRWIHGQHRAYFSAFASRDVVLQAFTASISGTVRDSAPRLSLPVLLIAAEKDDLGSIATQQALAGLIPDSKLAVIEDVGHLIHYETPDIAARTITQFLEDIAT</sequence>
<name>A0A846RQJ5_9MICC</name>
<protein>
    <submittedName>
        <fullName evidence="3">Pimeloyl-ACP methyl ester carboxylesterase</fullName>
    </submittedName>
</protein>